<dbReference type="InterPro" id="IPR000868">
    <property type="entry name" value="Isochorismatase-like_dom"/>
</dbReference>
<dbReference type="InterPro" id="IPR036380">
    <property type="entry name" value="Isochorismatase-like_sf"/>
</dbReference>
<dbReference type="PANTHER" id="PTHR43540">
    <property type="entry name" value="PEROXYUREIDOACRYLATE/UREIDOACRYLATE AMIDOHYDROLASE-RELATED"/>
    <property type="match status" value="1"/>
</dbReference>
<keyword evidence="1 3" id="KW-0378">Hydrolase</keyword>
<evidence type="ECO:0000256" key="1">
    <source>
        <dbReference type="ARBA" id="ARBA00022801"/>
    </source>
</evidence>
<dbReference type="SUPFAM" id="SSF52499">
    <property type="entry name" value="Isochorismatase-like hydrolases"/>
    <property type="match status" value="1"/>
</dbReference>
<dbReference type="GO" id="GO:0016787">
    <property type="term" value="F:hydrolase activity"/>
    <property type="evidence" value="ECO:0007669"/>
    <property type="project" value="UniProtKB-KW"/>
</dbReference>
<dbReference type="Gene3D" id="3.40.50.850">
    <property type="entry name" value="Isochorismatase-like"/>
    <property type="match status" value="1"/>
</dbReference>
<dbReference type="InterPro" id="IPR050272">
    <property type="entry name" value="Isochorismatase-like_hydrls"/>
</dbReference>
<dbReference type="Pfam" id="PF00857">
    <property type="entry name" value="Isochorismatase"/>
    <property type="match status" value="1"/>
</dbReference>
<dbReference type="PANTHER" id="PTHR43540:SF15">
    <property type="entry name" value="BLR5631 PROTEIN"/>
    <property type="match status" value="1"/>
</dbReference>
<feature type="domain" description="Isochorismatase-like" evidence="2">
    <location>
        <begin position="36"/>
        <end position="204"/>
    </location>
</feature>
<comment type="caution">
    <text evidence="3">The sequence shown here is derived from an EMBL/GenBank/DDBJ whole genome shotgun (WGS) entry which is preliminary data.</text>
</comment>
<protein>
    <submittedName>
        <fullName evidence="3">Cysteine hydrolase</fullName>
    </submittedName>
</protein>
<dbReference type="EMBL" id="SPQT01000004">
    <property type="protein sequence ID" value="TFV48679.1"/>
    <property type="molecule type" value="Genomic_DNA"/>
</dbReference>
<dbReference type="OrthoDB" id="9794942at2"/>
<name>A0A4Y9M0G0_9BRAD</name>
<gene>
    <name evidence="3" type="ORF">E4K65_11295</name>
</gene>
<proteinExistence type="predicted"/>
<evidence type="ECO:0000313" key="4">
    <source>
        <dbReference type="Proteomes" id="UP000297966"/>
    </source>
</evidence>
<keyword evidence="4" id="KW-1185">Reference proteome</keyword>
<sequence length="210" mass="21945">MFAEPFAPEISKTMTTAKTLLQLAGADLNPPRLGDAALVLIDIQNEYLAGPLALPDAGPAIARAAALLARARESGAAIIHIAHRGKAGSLFDRGAERGAIVAELSPRAGELVIEKELPNAFAGTDLQARLAATDRKNIVLAGFMTHMCVSSTARAALDLGFRTTIDADACATRDLPDGRGGTLDARTIHEVALAELSDRFAIIARGDALK</sequence>
<dbReference type="AlphaFoldDB" id="A0A4Y9M0G0"/>
<reference evidence="3 4" key="1">
    <citation type="submission" date="2019-03" db="EMBL/GenBank/DDBJ databases">
        <title>Bradyrhizobium diversity isolated from nodules of Chamaecrista fasciculata.</title>
        <authorList>
            <person name="Klepa M.S."/>
            <person name="Urquiaga M.O."/>
            <person name="Hungria M."/>
            <person name="Delamuta J.R."/>
        </authorList>
    </citation>
    <scope>NUCLEOTIDE SEQUENCE [LARGE SCALE GENOMIC DNA]</scope>
    <source>
        <strain evidence="3 4">CNPSo 3448</strain>
    </source>
</reference>
<dbReference type="Proteomes" id="UP000297966">
    <property type="component" value="Unassembled WGS sequence"/>
</dbReference>
<evidence type="ECO:0000259" key="2">
    <source>
        <dbReference type="Pfam" id="PF00857"/>
    </source>
</evidence>
<evidence type="ECO:0000313" key="3">
    <source>
        <dbReference type="EMBL" id="TFV48679.1"/>
    </source>
</evidence>
<organism evidence="3 4">
    <name type="scientific">Bradyrhizobium niftali</name>
    <dbReference type="NCBI Taxonomy" id="2560055"/>
    <lineage>
        <taxon>Bacteria</taxon>
        <taxon>Pseudomonadati</taxon>
        <taxon>Pseudomonadota</taxon>
        <taxon>Alphaproteobacteria</taxon>
        <taxon>Hyphomicrobiales</taxon>
        <taxon>Nitrobacteraceae</taxon>
        <taxon>Bradyrhizobium</taxon>
    </lineage>
</organism>
<dbReference type="CDD" id="cd01014">
    <property type="entry name" value="nicotinamidase_related"/>
    <property type="match status" value="1"/>
</dbReference>
<accession>A0A4Y9M0G0</accession>